<comment type="function">
    <text evidence="1">One of the essential components for the initiation of protein synthesis. Stabilizes the binding of IF-2 and IF-3 on the 30S subunit to which N-formylmethionyl-tRNA(fMet) subsequently binds. Helps modulate mRNA selection, yielding the 30S pre-initiation complex (PIC). Upon addition of the 50S ribosomal subunit IF-1, IF-2 and IF-3 are released leaving the mature 70S translation initiation complex.</text>
</comment>
<evidence type="ECO:0000256" key="5">
    <source>
        <dbReference type="ARBA" id="ARBA00022917"/>
    </source>
</evidence>
<dbReference type="EMBL" id="JAPDRN010000119">
    <property type="protein sequence ID" value="KAJ9620802.1"/>
    <property type="molecule type" value="Genomic_DNA"/>
</dbReference>
<sequence length="231" mass="25040">MSKDDSIEFEGTVSETLPNTTFRVRLENGHEIIAHISGRMRKNYIRILTGDRVKVEMTPYDLTKGRITYRMNHACGRFAFAPAASSWHPIQSGSPPPAPVMNMSSLPAGFAALALIAGALIAPAAQAADTPPATTGDSCIALSEGQQIVRAGADRDVLLRNGDQHYRVIFTASCNSAVTSRRLAFETQGESNQLCGGSRSVLKTDRASCTIERIESLEAAAFKRMARQRSR</sequence>
<keyword evidence="4 7" id="KW-0396">Initiation factor</keyword>
<dbReference type="NCBIfam" id="TIGR00008">
    <property type="entry name" value="infA"/>
    <property type="match status" value="1"/>
</dbReference>
<dbReference type="HAMAP" id="MF_00075">
    <property type="entry name" value="IF_1"/>
    <property type="match status" value="1"/>
</dbReference>
<dbReference type="PROSITE" id="PS50832">
    <property type="entry name" value="S1_IF1_TYPE"/>
    <property type="match status" value="1"/>
</dbReference>
<reference evidence="9" key="1">
    <citation type="submission" date="2022-10" db="EMBL/GenBank/DDBJ databases">
        <title>Culturing micro-colonial fungi from biological soil crusts in the Mojave desert and describing Neophaeococcomyces mojavensis, and introducing the new genera and species Taxawa tesnikishii.</title>
        <authorList>
            <person name="Kurbessoian T."/>
            <person name="Stajich J.E."/>
        </authorList>
    </citation>
    <scope>NUCLEOTIDE SEQUENCE</scope>
    <source>
        <strain evidence="9">TK_35</strain>
    </source>
</reference>
<protein>
    <recommendedName>
        <fullName evidence="6">Translation initiation factor IF-1, chloroplastic</fullName>
    </recommendedName>
</protein>
<feature type="domain" description="S1-like" evidence="8">
    <location>
        <begin position="1"/>
        <end position="72"/>
    </location>
</feature>
<comment type="similarity">
    <text evidence="2">Belongs to the IF-1 family.</text>
</comment>
<evidence type="ECO:0000256" key="6">
    <source>
        <dbReference type="ARBA" id="ARBA00068272"/>
    </source>
</evidence>
<dbReference type="Gene3D" id="2.40.50.140">
    <property type="entry name" value="Nucleic acid-binding proteins"/>
    <property type="match status" value="1"/>
</dbReference>
<evidence type="ECO:0000256" key="2">
    <source>
        <dbReference type="ARBA" id="ARBA00010939"/>
    </source>
</evidence>
<comment type="subunit">
    <text evidence="3">Component of the 30S ribosomal translation pre-initiation complex which assembles on the 30S ribosome in the order IF-2 and IF-3, IF-1 and N-formylmethionyl-tRNA(fMet); mRNA recruitment can occur at any time during PIC assembly.</text>
</comment>
<dbReference type="Pfam" id="PF01176">
    <property type="entry name" value="eIF-1a"/>
    <property type="match status" value="1"/>
</dbReference>
<dbReference type="GO" id="GO:0043022">
    <property type="term" value="F:ribosome binding"/>
    <property type="evidence" value="ECO:0007669"/>
    <property type="project" value="TreeGrafter"/>
</dbReference>
<dbReference type="PANTHER" id="PTHR33370:SF1">
    <property type="entry name" value="TRANSLATION INITIATION FACTOR IF-1, CHLOROPLASTIC"/>
    <property type="match status" value="1"/>
</dbReference>
<dbReference type="InterPro" id="IPR003029">
    <property type="entry name" value="S1_domain"/>
</dbReference>
<dbReference type="InterPro" id="IPR006196">
    <property type="entry name" value="RNA-binding_domain_S1_IF1"/>
</dbReference>
<evidence type="ECO:0000313" key="9">
    <source>
        <dbReference type="EMBL" id="KAJ9620802.1"/>
    </source>
</evidence>
<comment type="caution">
    <text evidence="9">The sequence shown here is derived from an EMBL/GenBank/DDBJ whole genome shotgun (WGS) entry which is preliminary data.</text>
</comment>
<evidence type="ECO:0000256" key="1">
    <source>
        <dbReference type="ARBA" id="ARBA00003935"/>
    </source>
</evidence>
<evidence type="ECO:0000256" key="3">
    <source>
        <dbReference type="ARBA" id="ARBA00011599"/>
    </source>
</evidence>
<keyword evidence="5 7" id="KW-0648">Protein biosynthesis</keyword>
<dbReference type="CDD" id="cd04451">
    <property type="entry name" value="S1_IF1"/>
    <property type="match status" value="1"/>
</dbReference>
<dbReference type="SUPFAM" id="SSF50249">
    <property type="entry name" value="Nucleic acid-binding proteins"/>
    <property type="match status" value="1"/>
</dbReference>
<accession>A0AA38XU78</accession>
<evidence type="ECO:0000259" key="8">
    <source>
        <dbReference type="PROSITE" id="PS50832"/>
    </source>
</evidence>
<proteinExistence type="inferred from homology"/>
<dbReference type="AlphaFoldDB" id="A0AA38XU78"/>
<dbReference type="FunFam" id="2.40.50.140:FF:000002">
    <property type="entry name" value="Translation initiation factor IF-1"/>
    <property type="match status" value="1"/>
</dbReference>
<dbReference type="InterPro" id="IPR004368">
    <property type="entry name" value="TIF_IF1"/>
</dbReference>
<evidence type="ECO:0000256" key="4">
    <source>
        <dbReference type="ARBA" id="ARBA00022540"/>
    </source>
</evidence>
<name>A0AA38XU78_9EURO</name>
<evidence type="ECO:0000256" key="7">
    <source>
        <dbReference type="PROSITE-ProRule" id="PRU00181"/>
    </source>
</evidence>
<gene>
    <name evidence="9" type="ORF">H2204_012112</name>
</gene>
<dbReference type="GO" id="GO:0003743">
    <property type="term" value="F:translation initiation factor activity"/>
    <property type="evidence" value="ECO:0007669"/>
    <property type="project" value="UniProtKB-UniRule"/>
</dbReference>
<organism evidence="9">
    <name type="scientific">Knufia peltigerae</name>
    <dbReference type="NCBI Taxonomy" id="1002370"/>
    <lineage>
        <taxon>Eukaryota</taxon>
        <taxon>Fungi</taxon>
        <taxon>Dikarya</taxon>
        <taxon>Ascomycota</taxon>
        <taxon>Pezizomycotina</taxon>
        <taxon>Eurotiomycetes</taxon>
        <taxon>Chaetothyriomycetidae</taxon>
        <taxon>Chaetothyriales</taxon>
        <taxon>Trichomeriaceae</taxon>
        <taxon>Knufia</taxon>
    </lineage>
</organism>
<dbReference type="PANTHER" id="PTHR33370">
    <property type="entry name" value="TRANSLATION INITIATION FACTOR IF-1, CHLOROPLASTIC"/>
    <property type="match status" value="1"/>
</dbReference>
<dbReference type="GO" id="GO:0005829">
    <property type="term" value="C:cytosol"/>
    <property type="evidence" value="ECO:0007669"/>
    <property type="project" value="TreeGrafter"/>
</dbReference>
<dbReference type="GO" id="GO:0003723">
    <property type="term" value="F:RNA binding"/>
    <property type="evidence" value="ECO:0007669"/>
    <property type="project" value="InterPro"/>
</dbReference>
<dbReference type="InterPro" id="IPR012340">
    <property type="entry name" value="NA-bd_OB-fold"/>
</dbReference>
<dbReference type="SMART" id="SM00316">
    <property type="entry name" value="S1"/>
    <property type="match status" value="1"/>
</dbReference>